<gene>
    <name evidence="1" type="ORF">V202x_20360</name>
</gene>
<dbReference type="EMBL" id="CP037422">
    <property type="protein sequence ID" value="QDU08666.1"/>
    <property type="molecule type" value="Genomic_DNA"/>
</dbReference>
<proteinExistence type="predicted"/>
<dbReference type="InterPro" id="IPR040871">
    <property type="entry name" value="HopA1"/>
</dbReference>
<dbReference type="RefSeq" id="WP_145173710.1">
    <property type="nucleotide sequence ID" value="NZ_CP037422.1"/>
</dbReference>
<sequence>MSTVALMKSLETILEQIEVVSPFEYRFGRHHLKVTPELANQMAGMMGNPQVQEQQSENYIDLHMQMFLYAHTYCRPFTGEIIDFPTMEKIASDLLHNFSQQNSSKERWDIDWKIIAVESNGSIQVERDGVIQRVQAGQYVSDGDQVSPAREGNLVKVYHPRESLAYQPGYYYVFGEAVQNASDDDSLVRFYFNVNPETAVELVKILSEQLNRFQVPFHLKLPIHKEAYCRVDAGVMYLARRYYDFVVKLLTRNWSNLEPLLEAPVPLFSYNIAPGIGFAEDPGSANDSFGLNRCRLMAKGVWQAFRENVNHVQGRTKSVLIEFEKAGVRMDRPYLNPGTRRTYLPLFAEISN</sequence>
<organism evidence="1 2">
    <name type="scientific">Gimesia aquarii</name>
    <dbReference type="NCBI Taxonomy" id="2527964"/>
    <lineage>
        <taxon>Bacteria</taxon>
        <taxon>Pseudomonadati</taxon>
        <taxon>Planctomycetota</taxon>
        <taxon>Planctomycetia</taxon>
        <taxon>Planctomycetales</taxon>
        <taxon>Planctomycetaceae</taxon>
        <taxon>Gimesia</taxon>
    </lineage>
</organism>
<evidence type="ECO:0000313" key="2">
    <source>
        <dbReference type="Proteomes" id="UP000318384"/>
    </source>
</evidence>
<dbReference type="Proteomes" id="UP000318384">
    <property type="component" value="Chromosome"/>
</dbReference>
<accession>A0A517WTT4</accession>
<evidence type="ECO:0000313" key="1">
    <source>
        <dbReference type="EMBL" id="QDU08666.1"/>
    </source>
</evidence>
<keyword evidence="2" id="KW-1185">Reference proteome</keyword>
<dbReference type="AlphaFoldDB" id="A0A517WTT4"/>
<name>A0A517WTT4_9PLAN</name>
<dbReference type="Pfam" id="PF17914">
    <property type="entry name" value="HopA1"/>
    <property type="match status" value="1"/>
</dbReference>
<reference evidence="1 2" key="1">
    <citation type="submission" date="2019-03" db="EMBL/GenBank/DDBJ databases">
        <title>Deep-cultivation of Planctomycetes and their phenomic and genomic characterization uncovers novel biology.</title>
        <authorList>
            <person name="Wiegand S."/>
            <person name="Jogler M."/>
            <person name="Boedeker C."/>
            <person name="Pinto D."/>
            <person name="Vollmers J."/>
            <person name="Rivas-Marin E."/>
            <person name="Kohn T."/>
            <person name="Peeters S.H."/>
            <person name="Heuer A."/>
            <person name="Rast P."/>
            <person name="Oberbeckmann S."/>
            <person name="Bunk B."/>
            <person name="Jeske O."/>
            <person name="Meyerdierks A."/>
            <person name="Storesund J.E."/>
            <person name="Kallscheuer N."/>
            <person name="Luecker S."/>
            <person name="Lage O.M."/>
            <person name="Pohl T."/>
            <person name="Merkel B.J."/>
            <person name="Hornburger P."/>
            <person name="Mueller R.-W."/>
            <person name="Bruemmer F."/>
            <person name="Labrenz M."/>
            <person name="Spormann A.M."/>
            <person name="Op den Camp H."/>
            <person name="Overmann J."/>
            <person name="Amann R."/>
            <person name="Jetten M.S.M."/>
            <person name="Mascher T."/>
            <person name="Medema M.H."/>
            <person name="Devos D.P."/>
            <person name="Kaster A.-K."/>
            <person name="Ovreas L."/>
            <person name="Rohde M."/>
            <person name="Galperin M.Y."/>
            <person name="Jogler C."/>
        </authorList>
    </citation>
    <scope>NUCLEOTIDE SEQUENCE [LARGE SCALE GENOMIC DNA]</scope>
    <source>
        <strain evidence="1 2">V202</strain>
    </source>
</reference>
<protein>
    <submittedName>
        <fullName evidence="1">Uncharacterized protein</fullName>
    </submittedName>
</protein>
<dbReference type="OrthoDB" id="60975at2"/>